<dbReference type="InterPro" id="IPR021858">
    <property type="entry name" value="Fun_TF"/>
</dbReference>
<dbReference type="SMART" id="SM00066">
    <property type="entry name" value="GAL4"/>
    <property type="match status" value="1"/>
</dbReference>
<evidence type="ECO:0000256" key="5">
    <source>
        <dbReference type="ARBA" id="ARBA00023163"/>
    </source>
</evidence>
<evidence type="ECO:0000256" key="2">
    <source>
        <dbReference type="ARBA" id="ARBA00022833"/>
    </source>
</evidence>
<keyword evidence="2" id="KW-0862">Zinc</keyword>
<dbReference type="Pfam" id="PF11951">
    <property type="entry name" value="Fungal_trans_2"/>
    <property type="match status" value="1"/>
</dbReference>
<dbReference type="AlphaFoldDB" id="A0AAQ3RDY5"/>
<dbReference type="SUPFAM" id="SSF57701">
    <property type="entry name" value="Zn2/Cys6 DNA-binding domain"/>
    <property type="match status" value="1"/>
</dbReference>
<dbReference type="GO" id="GO:0003677">
    <property type="term" value="F:DNA binding"/>
    <property type="evidence" value="ECO:0007669"/>
    <property type="project" value="UniProtKB-KW"/>
</dbReference>
<keyword evidence="5" id="KW-0804">Transcription</keyword>
<dbReference type="GO" id="GO:0008270">
    <property type="term" value="F:zinc ion binding"/>
    <property type="evidence" value="ECO:0007669"/>
    <property type="project" value="InterPro"/>
</dbReference>
<dbReference type="PROSITE" id="PS50048">
    <property type="entry name" value="ZN2_CY6_FUNGAL_2"/>
    <property type="match status" value="1"/>
</dbReference>
<organism evidence="8 9">
    <name type="scientific">Acrodontium crateriforme</name>
    <dbReference type="NCBI Taxonomy" id="150365"/>
    <lineage>
        <taxon>Eukaryota</taxon>
        <taxon>Fungi</taxon>
        <taxon>Dikarya</taxon>
        <taxon>Ascomycota</taxon>
        <taxon>Pezizomycotina</taxon>
        <taxon>Dothideomycetes</taxon>
        <taxon>Dothideomycetidae</taxon>
        <taxon>Mycosphaerellales</taxon>
        <taxon>Teratosphaeriaceae</taxon>
        <taxon>Acrodontium</taxon>
    </lineage>
</organism>
<evidence type="ECO:0000256" key="6">
    <source>
        <dbReference type="ARBA" id="ARBA00023242"/>
    </source>
</evidence>
<keyword evidence="3" id="KW-0805">Transcription regulation</keyword>
<protein>
    <recommendedName>
        <fullName evidence="7">Zn(2)-C6 fungal-type domain-containing protein</fullName>
    </recommendedName>
</protein>
<keyword evidence="9" id="KW-1185">Reference proteome</keyword>
<evidence type="ECO:0000256" key="3">
    <source>
        <dbReference type="ARBA" id="ARBA00023015"/>
    </source>
</evidence>
<dbReference type="EMBL" id="CP138591">
    <property type="protein sequence ID" value="WPH04168.1"/>
    <property type="molecule type" value="Genomic_DNA"/>
</dbReference>
<evidence type="ECO:0000313" key="8">
    <source>
        <dbReference type="EMBL" id="WPH04168.1"/>
    </source>
</evidence>
<keyword evidence="4" id="KW-0238">DNA-binding</keyword>
<dbReference type="InterPro" id="IPR036864">
    <property type="entry name" value="Zn2-C6_fun-type_DNA-bd_sf"/>
</dbReference>
<gene>
    <name evidence="8" type="ORF">R9X50_00705600</name>
</gene>
<evidence type="ECO:0000313" key="9">
    <source>
        <dbReference type="Proteomes" id="UP001303373"/>
    </source>
</evidence>
<dbReference type="InterPro" id="IPR001138">
    <property type="entry name" value="Zn2Cys6_DnaBD"/>
</dbReference>
<feature type="domain" description="Zn(2)-C6 fungal-type" evidence="7">
    <location>
        <begin position="17"/>
        <end position="45"/>
    </location>
</feature>
<dbReference type="PROSITE" id="PS00463">
    <property type="entry name" value="ZN2_CY6_FUNGAL_1"/>
    <property type="match status" value="1"/>
</dbReference>
<keyword evidence="1" id="KW-0479">Metal-binding</keyword>
<dbReference type="Gene3D" id="4.10.240.10">
    <property type="entry name" value="Zn(2)-C6 fungal-type DNA-binding domain"/>
    <property type="match status" value="1"/>
</dbReference>
<proteinExistence type="predicted"/>
<sequence length="590" mass="66193">MAGKRRRVVTSPHSKNACRTCRIRKVKCDETHPECKRCSSTGRKCDGYPPKSSPDEKRLMRALLPSQSPPFLRSPSEGLSINFATNNYERAAFNYFVQDTAWILRAVIQSDGWIELALQIAHEQPAVFQAVAAVGGIHHKLHHEFHHTLARPEPGAYQADAMKQYCRATVNLRKYLESAESNQNTSIEPVLLCCLLLACFEVYQGRGAVGLSHLRLGRQIVDSFSRSSGSATAKLDVQSKKVSQQLVSTFAQLEVASDILEPKVITLVGAVDVDLTGSLSPSELDGFESLEDAKTSLQRLLIRSEQWRDELLRVAEAHLSAERLPAMTRGTRYCMAHCVSRTVSINREQAQQRHDLIHAHQIWSHRLDMFNHIQDTLDCQVISLMRVKIAFSKFLLETALTTIECSIEENSLDELLGFLEQYIAGSDAPARPIASPEYLDPLRTAQRDFKLELTILPALSVCCLKSRSPERRQRAMKLISSVERREGIAWSPMLALYVQTIADLEQQAALRIHGVESDGESLFLPEAARFLDVVVDVPRGENQLRLVCGRYRHEDDGALDITILEGYGPPPFQMNEVERWMFPSLATGHA</sequence>
<dbReference type="Pfam" id="PF00172">
    <property type="entry name" value="Zn_clus"/>
    <property type="match status" value="1"/>
</dbReference>
<evidence type="ECO:0000256" key="1">
    <source>
        <dbReference type="ARBA" id="ARBA00022723"/>
    </source>
</evidence>
<dbReference type="InterPro" id="IPR052360">
    <property type="entry name" value="Transcr_Regulatory_Proteins"/>
</dbReference>
<dbReference type="PANTHER" id="PTHR36206:SF12">
    <property type="entry name" value="ASPERCRYPTIN BIOSYNTHESIS CLUSTER-SPECIFIC TRANSCRIPTION REGULATOR ATNN-RELATED"/>
    <property type="match status" value="1"/>
</dbReference>
<reference evidence="8 9" key="1">
    <citation type="submission" date="2023-11" db="EMBL/GenBank/DDBJ databases">
        <title>An acidophilic fungus is an integral part of prey digestion in a carnivorous sundew plant.</title>
        <authorList>
            <person name="Tsai I.J."/>
        </authorList>
    </citation>
    <scope>NUCLEOTIDE SEQUENCE [LARGE SCALE GENOMIC DNA]</scope>
    <source>
        <strain evidence="8">169a</strain>
    </source>
</reference>
<dbReference type="Proteomes" id="UP001303373">
    <property type="component" value="Chromosome 12"/>
</dbReference>
<evidence type="ECO:0000256" key="4">
    <source>
        <dbReference type="ARBA" id="ARBA00023125"/>
    </source>
</evidence>
<name>A0AAQ3RDY5_9PEZI</name>
<dbReference type="GO" id="GO:0000981">
    <property type="term" value="F:DNA-binding transcription factor activity, RNA polymerase II-specific"/>
    <property type="evidence" value="ECO:0007669"/>
    <property type="project" value="InterPro"/>
</dbReference>
<dbReference type="CDD" id="cd00067">
    <property type="entry name" value="GAL4"/>
    <property type="match status" value="1"/>
</dbReference>
<dbReference type="PANTHER" id="PTHR36206">
    <property type="entry name" value="ASPERCRYPTIN BIOSYNTHESIS CLUSTER-SPECIFIC TRANSCRIPTION REGULATOR ATNN-RELATED"/>
    <property type="match status" value="1"/>
</dbReference>
<evidence type="ECO:0000259" key="7">
    <source>
        <dbReference type="PROSITE" id="PS50048"/>
    </source>
</evidence>
<accession>A0AAQ3RDY5</accession>
<keyword evidence="6" id="KW-0539">Nucleus</keyword>